<dbReference type="InterPro" id="IPR017802">
    <property type="entry name" value="VWFA-rel_acidobac-type"/>
</dbReference>
<name>A0A852VKF0_9BACT</name>
<gene>
    <name evidence="1" type="ORF">HDF08_003760</name>
</gene>
<accession>A0A852VKF0</accession>
<organism evidence="1 2">
    <name type="scientific">Tunturiibacter lichenicola</name>
    <dbReference type="NCBI Taxonomy" id="2051959"/>
    <lineage>
        <taxon>Bacteria</taxon>
        <taxon>Pseudomonadati</taxon>
        <taxon>Acidobacteriota</taxon>
        <taxon>Terriglobia</taxon>
        <taxon>Terriglobales</taxon>
        <taxon>Acidobacteriaceae</taxon>
        <taxon>Tunturiibacter</taxon>
    </lineage>
</organism>
<evidence type="ECO:0000313" key="1">
    <source>
        <dbReference type="EMBL" id="NYF91641.1"/>
    </source>
</evidence>
<dbReference type="NCBIfam" id="TIGR03436">
    <property type="entry name" value="acidobact_VWFA"/>
    <property type="match status" value="1"/>
</dbReference>
<evidence type="ECO:0000313" key="2">
    <source>
        <dbReference type="Proteomes" id="UP000564385"/>
    </source>
</evidence>
<dbReference type="Proteomes" id="UP000564385">
    <property type="component" value="Unassembled WGS sequence"/>
</dbReference>
<proteinExistence type="predicted"/>
<dbReference type="AlphaFoldDB" id="A0A852VKF0"/>
<comment type="caution">
    <text evidence="1">The sequence shown here is derived from an EMBL/GenBank/DDBJ whole genome shotgun (WGS) entry which is preliminary data.</text>
</comment>
<sequence>MLRHRKGPARLFEDAVASSGLPGRVLLKLLAWLPRLHGGPKIGPCVSLIVQGFMLQAARLQRGNRGGSMSRLHRVPLVLFCLSFLPLAAFSQQQAPSAEQLPAASVPIPEARDANLTLDVVVTDRSGKPRTGLTQSDFVVRDNNQIRKILSFRAVDSTAPAEPVKIILLVDEVNTSFTRVAYERDELKKFLLQNGGQLVHPVTLAFFSDTGTELQSGSSRDGNALLAEFDQHVTKLRTIRRSAGFYGATERFDLSLKAISLLAATEAKEPGRKMVIWISPGWPILSGPNITLSAKQEQGLFSSIVYLSTMLRQARITLYSIDPLGVADAATTRVFYYEEFLKPISKPQDAQAGNLALQVLARQSGGQALNSSNDITEQITRCVQEADAFYTLTVEPMPSDRPNQSHVVAVSVEAPGLTARTRNLYYGQP</sequence>
<protein>
    <submittedName>
        <fullName evidence="1">VWFA-related protein</fullName>
    </submittedName>
</protein>
<dbReference type="EMBL" id="JACCCU010000003">
    <property type="protein sequence ID" value="NYF91641.1"/>
    <property type="molecule type" value="Genomic_DNA"/>
</dbReference>
<reference evidence="1 2" key="1">
    <citation type="submission" date="2020-07" db="EMBL/GenBank/DDBJ databases">
        <title>Genomic Encyclopedia of Type Strains, Phase IV (KMG-V): Genome sequencing to study the core and pangenomes of soil and plant-associated prokaryotes.</title>
        <authorList>
            <person name="Whitman W."/>
        </authorList>
    </citation>
    <scope>NUCLEOTIDE SEQUENCE [LARGE SCALE GENOMIC DNA]</scope>
    <source>
        <strain evidence="1 2">M8UP22</strain>
    </source>
</reference>